<organism evidence="8 9">
    <name type="scientific">Candidatus Wirthbacteria bacterium CG2_30_54_11</name>
    <dbReference type="NCBI Taxonomy" id="1817892"/>
    <lineage>
        <taxon>Bacteria</taxon>
        <taxon>Candidatus Wirthbacteria</taxon>
    </lineage>
</organism>
<dbReference type="GO" id="GO:0032790">
    <property type="term" value="P:ribosome disassembly"/>
    <property type="evidence" value="ECO:0007669"/>
    <property type="project" value="TreeGrafter"/>
</dbReference>
<dbReference type="GO" id="GO:0005829">
    <property type="term" value="C:cytosol"/>
    <property type="evidence" value="ECO:0007669"/>
    <property type="project" value="TreeGrafter"/>
</dbReference>
<proteinExistence type="inferred from homology"/>
<dbReference type="InterPro" id="IPR001288">
    <property type="entry name" value="Translation_initiation_fac_3"/>
</dbReference>
<dbReference type="FunFam" id="3.30.110.10:FF:000001">
    <property type="entry name" value="Translation initiation factor IF-3"/>
    <property type="match status" value="1"/>
</dbReference>
<evidence type="ECO:0000256" key="5">
    <source>
        <dbReference type="NCBIfam" id="TIGR00168"/>
    </source>
</evidence>
<dbReference type="InterPro" id="IPR036788">
    <property type="entry name" value="T_IF-3_C_sf"/>
</dbReference>
<keyword evidence="3 4" id="KW-0648">Protein biosynthesis</keyword>
<dbReference type="InterPro" id="IPR019814">
    <property type="entry name" value="Translation_initiation_fac_3_N"/>
</dbReference>
<dbReference type="Gene3D" id="3.10.20.80">
    <property type="entry name" value="Translation initiation factor 3 (IF-3), N-terminal domain"/>
    <property type="match status" value="1"/>
</dbReference>
<comment type="similarity">
    <text evidence="1 4">Belongs to the IF-3 family.</text>
</comment>
<dbReference type="InterPro" id="IPR019815">
    <property type="entry name" value="Translation_initiation_fac_3_C"/>
</dbReference>
<dbReference type="SUPFAM" id="SSF55200">
    <property type="entry name" value="Translation initiation factor IF3, C-terminal domain"/>
    <property type="match status" value="1"/>
</dbReference>
<dbReference type="FunFam" id="3.10.20.80:FF:000001">
    <property type="entry name" value="Translation initiation factor IF-3"/>
    <property type="match status" value="1"/>
</dbReference>
<comment type="subunit">
    <text evidence="4">Monomer.</text>
</comment>
<dbReference type="AlphaFoldDB" id="A0A1J5IK08"/>
<protein>
    <recommendedName>
        <fullName evidence="4 5">Translation initiation factor IF-3</fullName>
    </recommendedName>
</protein>
<accession>A0A1J5IK08</accession>
<evidence type="ECO:0000256" key="1">
    <source>
        <dbReference type="ARBA" id="ARBA00005439"/>
    </source>
</evidence>
<keyword evidence="2 4" id="KW-0396">Initiation factor</keyword>
<evidence type="ECO:0000313" key="9">
    <source>
        <dbReference type="Proteomes" id="UP000183245"/>
    </source>
</evidence>
<dbReference type="EMBL" id="MNZT01000071">
    <property type="protein sequence ID" value="OIP97035.1"/>
    <property type="molecule type" value="Genomic_DNA"/>
</dbReference>
<feature type="domain" description="Translation initiation factor 3 C-terminal" evidence="6">
    <location>
        <begin position="85"/>
        <end position="168"/>
    </location>
</feature>
<dbReference type="InterPro" id="IPR036787">
    <property type="entry name" value="T_IF-3_N_sf"/>
</dbReference>
<keyword evidence="4" id="KW-0963">Cytoplasm</keyword>
<name>A0A1J5IK08_9BACT</name>
<evidence type="ECO:0000256" key="3">
    <source>
        <dbReference type="ARBA" id="ARBA00022917"/>
    </source>
</evidence>
<dbReference type="GO" id="GO:0016020">
    <property type="term" value="C:membrane"/>
    <property type="evidence" value="ECO:0007669"/>
    <property type="project" value="TreeGrafter"/>
</dbReference>
<evidence type="ECO:0000256" key="4">
    <source>
        <dbReference type="HAMAP-Rule" id="MF_00080"/>
    </source>
</evidence>
<dbReference type="PANTHER" id="PTHR10938">
    <property type="entry name" value="TRANSLATION INITIATION FACTOR IF-3"/>
    <property type="match status" value="1"/>
</dbReference>
<feature type="domain" description="Translation initiation factor 3 N-terminal" evidence="7">
    <location>
        <begin position="8"/>
        <end position="76"/>
    </location>
</feature>
<reference evidence="8 9" key="1">
    <citation type="journal article" date="2016" name="Environ. Microbiol.">
        <title>Genomic resolution of a cold subsurface aquifer community provides metabolic insights for novel microbes adapted to high CO concentrations.</title>
        <authorList>
            <person name="Probst A.J."/>
            <person name="Castelle C.J."/>
            <person name="Singh A."/>
            <person name="Brown C.T."/>
            <person name="Anantharaman K."/>
            <person name="Sharon I."/>
            <person name="Hug L.A."/>
            <person name="Burstein D."/>
            <person name="Emerson J.B."/>
            <person name="Thomas B.C."/>
            <person name="Banfield J.F."/>
        </authorList>
    </citation>
    <scope>NUCLEOTIDE SEQUENCE [LARGE SCALE GENOMIC DNA]</scope>
    <source>
        <strain evidence="8">CG2_30_54_11</strain>
    </source>
</reference>
<gene>
    <name evidence="4" type="primary">infC</name>
    <name evidence="8" type="ORF">AUK40_04115</name>
</gene>
<dbReference type="Pfam" id="PF00707">
    <property type="entry name" value="IF3_C"/>
    <property type="match status" value="1"/>
</dbReference>
<evidence type="ECO:0000259" key="6">
    <source>
        <dbReference type="Pfam" id="PF00707"/>
    </source>
</evidence>
<evidence type="ECO:0000313" key="8">
    <source>
        <dbReference type="EMBL" id="OIP97035.1"/>
    </source>
</evidence>
<dbReference type="PANTHER" id="PTHR10938:SF0">
    <property type="entry name" value="TRANSLATION INITIATION FACTOR IF-3, MITOCHONDRIAL"/>
    <property type="match status" value="1"/>
</dbReference>
<comment type="caution">
    <text evidence="8">The sequence shown here is derived from an EMBL/GenBank/DDBJ whole genome shotgun (WGS) entry which is preliminary data.</text>
</comment>
<comment type="subcellular location">
    <subcellularLocation>
        <location evidence="4">Cytoplasm</location>
    </subcellularLocation>
</comment>
<dbReference type="NCBIfam" id="TIGR00168">
    <property type="entry name" value="infC"/>
    <property type="match status" value="1"/>
</dbReference>
<dbReference type="SUPFAM" id="SSF54364">
    <property type="entry name" value="Translation initiation factor IF3, N-terminal domain"/>
    <property type="match status" value="1"/>
</dbReference>
<evidence type="ECO:0000256" key="2">
    <source>
        <dbReference type="ARBA" id="ARBA00022540"/>
    </source>
</evidence>
<dbReference type="GO" id="GO:0003743">
    <property type="term" value="F:translation initiation factor activity"/>
    <property type="evidence" value="ECO:0007669"/>
    <property type="project" value="UniProtKB-UniRule"/>
</dbReference>
<dbReference type="Proteomes" id="UP000183245">
    <property type="component" value="Unassembled WGS sequence"/>
</dbReference>
<dbReference type="HAMAP" id="MF_00080">
    <property type="entry name" value="IF_3"/>
    <property type="match status" value="1"/>
</dbReference>
<sequence length="175" mass="20118">MIKTKQRTNTDIRVPEVRLIDEKGVQLGVVPIAEALRIAEERGLDVVEVSPQAVPPVCKIQNYDKLRYERKKQEEKARKMTRKQELKEIRLTPNTGENDIQIKVNQARKFLEAGDKVSVSIKFMGREITHPQLGKDILQKVKDGLRNVAVVESAPMFERRKLFMIFKPALDEGKK</sequence>
<comment type="function">
    <text evidence="4">IF-3 binds to the 30S ribosomal subunit and shifts the equilibrium between 70S ribosomes and their 50S and 30S subunits in favor of the free subunits, thus enhancing the availability of 30S subunits on which protein synthesis initiation begins.</text>
</comment>
<evidence type="ECO:0000259" key="7">
    <source>
        <dbReference type="Pfam" id="PF05198"/>
    </source>
</evidence>
<dbReference type="Pfam" id="PF05198">
    <property type="entry name" value="IF3_N"/>
    <property type="match status" value="1"/>
</dbReference>
<dbReference type="Gene3D" id="3.30.110.10">
    <property type="entry name" value="Translation initiation factor 3 (IF-3), C-terminal domain"/>
    <property type="match status" value="1"/>
</dbReference>
<dbReference type="GO" id="GO:0043022">
    <property type="term" value="F:ribosome binding"/>
    <property type="evidence" value="ECO:0007669"/>
    <property type="project" value="UniProtKB-ARBA"/>
</dbReference>
<dbReference type="STRING" id="1817892.AUK40_04115"/>